<evidence type="ECO:0000313" key="2">
    <source>
        <dbReference type="EMBL" id="GAJ17266.1"/>
    </source>
</evidence>
<dbReference type="EMBL" id="BARW01037666">
    <property type="protein sequence ID" value="GAJ17266.1"/>
    <property type="molecule type" value="Genomic_DNA"/>
</dbReference>
<accession>X1VMI2</accession>
<evidence type="ECO:0000256" key="1">
    <source>
        <dbReference type="SAM" id="Phobius"/>
    </source>
</evidence>
<sequence length="123" mass="12740">MSAKIRGVNALPEWTYWTLEMAPPAVFTETVPINKAITYDGSILGGGIAPGGDAISEIRVFVDISALPVASFPMPGILEDGKNYVFDFETGTLGEGVVPAGCALPIAAFLLSLVAIAVAIAMV</sequence>
<proteinExistence type="predicted"/>
<keyword evidence="1" id="KW-0812">Transmembrane</keyword>
<organism evidence="2">
    <name type="scientific">marine sediment metagenome</name>
    <dbReference type="NCBI Taxonomy" id="412755"/>
    <lineage>
        <taxon>unclassified sequences</taxon>
        <taxon>metagenomes</taxon>
        <taxon>ecological metagenomes</taxon>
    </lineage>
</organism>
<gene>
    <name evidence="2" type="ORF">S12H4_58076</name>
</gene>
<dbReference type="AlphaFoldDB" id="X1VMI2"/>
<reference evidence="2" key="1">
    <citation type="journal article" date="2014" name="Front. Microbiol.">
        <title>High frequency of phylogenetically diverse reductive dehalogenase-homologous genes in deep subseafloor sedimentary metagenomes.</title>
        <authorList>
            <person name="Kawai M."/>
            <person name="Futagami T."/>
            <person name="Toyoda A."/>
            <person name="Takaki Y."/>
            <person name="Nishi S."/>
            <person name="Hori S."/>
            <person name="Arai W."/>
            <person name="Tsubouchi T."/>
            <person name="Morono Y."/>
            <person name="Uchiyama I."/>
            <person name="Ito T."/>
            <person name="Fujiyama A."/>
            <person name="Inagaki F."/>
            <person name="Takami H."/>
        </authorList>
    </citation>
    <scope>NUCLEOTIDE SEQUENCE</scope>
    <source>
        <strain evidence="2">Expedition CK06-06</strain>
    </source>
</reference>
<feature type="transmembrane region" description="Helical" evidence="1">
    <location>
        <begin position="97"/>
        <end position="122"/>
    </location>
</feature>
<comment type="caution">
    <text evidence="2">The sequence shown here is derived from an EMBL/GenBank/DDBJ whole genome shotgun (WGS) entry which is preliminary data.</text>
</comment>
<keyword evidence="1" id="KW-0472">Membrane</keyword>
<protein>
    <submittedName>
        <fullName evidence="2">Uncharacterized protein</fullName>
    </submittedName>
</protein>
<name>X1VMI2_9ZZZZ</name>
<keyword evidence="1" id="KW-1133">Transmembrane helix</keyword>